<dbReference type="PANTHER" id="PTHR34310:SF9">
    <property type="entry name" value="BLR5716 PROTEIN"/>
    <property type="match status" value="1"/>
</dbReference>
<dbReference type="AlphaFoldDB" id="Q1YFL6"/>
<name>Q1YFL6_AURMS</name>
<dbReference type="InterPro" id="IPR007361">
    <property type="entry name" value="DUF427"/>
</dbReference>
<organism evidence="2 3">
    <name type="scientific">Aurantimonas manganoxydans (strain ATCC BAA-1229 / DSM 21871 / SI85-9A1)</name>
    <dbReference type="NCBI Taxonomy" id="287752"/>
    <lineage>
        <taxon>Bacteria</taxon>
        <taxon>Pseudomonadati</taxon>
        <taxon>Pseudomonadota</taxon>
        <taxon>Alphaproteobacteria</taxon>
        <taxon>Hyphomicrobiales</taxon>
        <taxon>Aurantimonadaceae</taxon>
        <taxon>Aurantimonas</taxon>
    </lineage>
</organism>
<reference evidence="2 3" key="1">
    <citation type="journal article" date="2008" name="Appl. Environ. Microbiol.">
        <title>Genomic insights into Mn(II) oxidation by the marine alphaproteobacterium Aurantimonas sp. strain SI85-9A1.</title>
        <authorList>
            <person name="Dick G.J."/>
            <person name="Podell S."/>
            <person name="Johnson H.A."/>
            <person name="Rivera-Espinoza Y."/>
            <person name="Bernier-Latmani R."/>
            <person name="McCarthy J.K."/>
            <person name="Torpey J.W."/>
            <person name="Clement B.G."/>
            <person name="Gaasterland T."/>
            <person name="Tebo B.M."/>
        </authorList>
    </citation>
    <scope>NUCLEOTIDE SEQUENCE [LARGE SCALE GENOMIC DNA]</scope>
    <source>
        <strain evidence="2 3">SI85-9A1</strain>
    </source>
</reference>
<dbReference type="HOGENOM" id="CLU_126578_0_1_5"/>
<sequence length="121" mass="13376">MTTDLEQRTCERIRIEPAAGSVVVNFLGAILASTDKALVLHETGYDPVYYIPKDRVEMAYLRESDRRTTCPFKGEARYWSITAEAQSADDAVWAYDTPHAGVGEIAGHVAFDPKKVTVPVS</sequence>
<dbReference type="Pfam" id="PF04248">
    <property type="entry name" value="NTP_transf_9"/>
    <property type="match status" value="1"/>
</dbReference>
<dbReference type="EMBL" id="AAPJ01000006">
    <property type="protein sequence ID" value="EAS48957.1"/>
    <property type="molecule type" value="Genomic_DNA"/>
</dbReference>
<accession>Q1YFL6</accession>
<gene>
    <name evidence="2" type="ORF">SI859A1_03164</name>
</gene>
<comment type="caution">
    <text evidence="2">The sequence shown here is derived from an EMBL/GenBank/DDBJ whole genome shotgun (WGS) entry which is preliminary data.</text>
</comment>
<dbReference type="BioCyc" id="AURANTIMONAS:SI859A1_03164-MONOMER"/>
<dbReference type="Gene3D" id="2.170.150.40">
    <property type="entry name" value="Domain of unknown function (DUF427)"/>
    <property type="match status" value="1"/>
</dbReference>
<dbReference type="OrthoDB" id="9815163at2"/>
<feature type="domain" description="DUF427" evidence="1">
    <location>
        <begin position="23"/>
        <end position="113"/>
    </location>
</feature>
<dbReference type="InterPro" id="IPR038694">
    <property type="entry name" value="DUF427_sf"/>
</dbReference>
<keyword evidence="3" id="KW-1185">Reference proteome</keyword>
<proteinExistence type="predicted"/>
<dbReference type="RefSeq" id="WP_009210978.1">
    <property type="nucleotide sequence ID" value="NZ_BBWP01000004.1"/>
</dbReference>
<dbReference type="Proteomes" id="UP000000321">
    <property type="component" value="Unassembled WGS sequence"/>
</dbReference>
<protein>
    <recommendedName>
        <fullName evidence="1">DUF427 domain-containing protein</fullName>
    </recommendedName>
</protein>
<dbReference type="PANTHER" id="PTHR34310">
    <property type="entry name" value="DUF427 DOMAIN PROTEIN (AFU_ORTHOLOGUE AFUA_3G02220)"/>
    <property type="match status" value="1"/>
</dbReference>
<evidence type="ECO:0000313" key="3">
    <source>
        <dbReference type="Proteomes" id="UP000000321"/>
    </source>
</evidence>
<evidence type="ECO:0000313" key="2">
    <source>
        <dbReference type="EMBL" id="EAS48957.1"/>
    </source>
</evidence>
<evidence type="ECO:0000259" key="1">
    <source>
        <dbReference type="Pfam" id="PF04248"/>
    </source>
</evidence>